<dbReference type="AlphaFoldDB" id="A0A1A6FTH9"/>
<feature type="non-terminal residue" evidence="3">
    <location>
        <position position="103"/>
    </location>
</feature>
<dbReference type="Gene3D" id="1.25.40.20">
    <property type="entry name" value="Ankyrin repeat-containing domain"/>
    <property type="match status" value="1"/>
</dbReference>
<dbReference type="InterPro" id="IPR050657">
    <property type="entry name" value="Ankyrin_repeat_domain"/>
</dbReference>
<feature type="region of interest" description="Disordered" evidence="2">
    <location>
        <begin position="1"/>
        <end position="23"/>
    </location>
</feature>
<reference evidence="3 4" key="1">
    <citation type="submission" date="2016-06" db="EMBL/GenBank/DDBJ databases">
        <title>The Draft Genome Sequence and Annotation of the Desert Woodrat Neotoma lepida.</title>
        <authorList>
            <person name="Campbell M."/>
            <person name="Oakeson K.F."/>
            <person name="Yandell M."/>
            <person name="Halpert J.R."/>
            <person name="Dearing D."/>
        </authorList>
    </citation>
    <scope>NUCLEOTIDE SEQUENCE [LARGE SCALE GENOMIC DNA]</scope>
    <source>
        <strain evidence="3">417</strain>
        <tissue evidence="3">Liver</tissue>
    </source>
</reference>
<keyword evidence="4" id="KW-1185">Reference proteome</keyword>
<proteinExistence type="predicted"/>
<gene>
    <name evidence="3" type="ORF">A6R68_11985</name>
</gene>
<dbReference type="EMBL" id="LZPO01118983">
    <property type="protein sequence ID" value="OBS56890.1"/>
    <property type="molecule type" value="Genomic_DNA"/>
</dbReference>
<organism evidence="3 4">
    <name type="scientific">Neotoma lepida</name>
    <name type="common">Desert woodrat</name>
    <dbReference type="NCBI Taxonomy" id="56216"/>
    <lineage>
        <taxon>Eukaryota</taxon>
        <taxon>Metazoa</taxon>
        <taxon>Chordata</taxon>
        <taxon>Craniata</taxon>
        <taxon>Vertebrata</taxon>
        <taxon>Euteleostomi</taxon>
        <taxon>Mammalia</taxon>
        <taxon>Eutheria</taxon>
        <taxon>Euarchontoglires</taxon>
        <taxon>Glires</taxon>
        <taxon>Rodentia</taxon>
        <taxon>Myomorpha</taxon>
        <taxon>Muroidea</taxon>
        <taxon>Cricetidae</taxon>
        <taxon>Neotominae</taxon>
        <taxon>Neotoma</taxon>
    </lineage>
</organism>
<accession>A0A1A6FTH9</accession>
<dbReference type="SUPFAM" id="SSF48403">
    <property type="entry name" value="Ankyrin repeat"/>
    <property type="match status" value="1"/>
</dbReference>
<dbReference type="PANTHER" id="PTHR24147">
    <property type="entry name" value="ANKYRIN REPEAT DOMAIN 36-RELATED"/>
    <property type="match status" value="1"/>
</dbReference>
<feature type="compositionally biased region" description="Basic and acidic residues" evidence="2">
    <location>
        <begin position="11"/>
        <end position="20"/>
    </location>
</feature>
<dbReference type="Proteomes" id="UP000092124">
    <property type="component" value="Unassembled WGS sequence"/>
</dbReference>
<dbReference type="InterPro" id="IPR002110">
    <property type="entry name" value="Ankyrin_rpt"/>
</dbReference>
<sequence>MKKLFSFWGKGKTDDSHSRSSELSMSMASTAPFLSIGGGHHVHVGNVQKLKKYLEGKKHDHGADPNLVDFYSNTALHYAVCGQNISLTNTLLEYKANLESKTK</sequence>
<keyword evidence="1" id="KW-0040">ANK repeat</keyword>
<evidence type="ECO:0000313" key="4">
    <source>
        <dbReference type="Proteomes" id="UP000092124"/>
    </source>
</evidence>
<comment type="caution">
    <text evidence="3">The sequence shown here is derived from an EMBL/GenBank/DDBJ whole genome shotgun (WGS) entry which is preliminary data.</text>
</comment>
<name>A0A1A6FTH9_NEOLE</name>
<feature type="repeat" description="ANK" evidence="1">
    <location>
        <begin position="71"/>
        <end position="103"/>
    </location>
</feature>
<dbReference type="InterPro" id="IPR036770">
    <property type="entry name" value="Ankyrin_rpt-contain_sf"/>
</dbReference>
<evidence type="ECO:0000256" key="2">
    <source>
        <dbReference type="SAM" id="MobiDB-lite"/>
    </source>
</evidence>
<dbReference type="OrthoDB" id="366390at2759"/>
<dbReference type="STRING" id="56216.A0A1A6FTH9"/>
<protein>
    <submittedName>
        <fullName evidence="3">Uncharacterized protein</fullName>
    </submittedName>
</protein>
<dbReference type="Pfam" id="PF00023">
    <property type="entry name" value="Ank"/>
    <property type="match status" value="1"/>
</dbReference>
<dbReference type="SMART" id="SM00248">
    <property type="entry name" value="ANK"/>
    <property type="match status" value="1"/>
</dbReference>
<evidence type="ECO:0000256" key="1">
    <source>
        <dbReference type="PROSITE-ProRule" id="PRU00023"/>
    </source>
</evidence>
<dbReference type="PROSITE" id="PS50297">
    <property type="entry name" value="ANK_REP_REGION"/>
    <property type="match status" value="1"/>
</dbReference>
<dbReference type="PANTHER" id="PTHR24147:SF62">
    <property type="entry name" value="ANKYRIN REPEAT DOMAIN-CONTAINING PROTEIN 7"/>
    <property type="match status" value="1"/>
</dbReference>
<evidence type="ECO:0000313" key="3">
    <source>
        <dbReference type="EMBL" id="OBS56890.1"/>
    </source>
</evidence>
<dbReference type="PROSITE" id="PS50088">
    <property type="entry name" value="ANK_REPEAT"/>
    <property type="match status" value="1"/>
</dbReference>